<evidence type="ECO:0000256" key="2">
    <source>
        <dbReference type="ARBA" id="ARBA00022857"/>
    </source>
</evidence>
<name>A0A5N7CJV9_PETAA</name>
<gene>
    <name evidence="5" type="ORF">BDV23DRAFT_179652</name>
</gene>
<dbReference type="InterPro" id="IPR051609">
    <property type="entry name" value="NmrA/Isoflavone_reductase-like"/>
</dbReference>
<reference evidence="5" key="1">
    <citation type="submission" date="2019-04" db="EMBL/GenBank/DDBJ databases">
        <title>Friends and foes A comparative genomics studyof 23 Aspergillus species from section Flavi.</title>
        <authorList>
            <consortium name="DOE Joint Genome Institute"/>
            <person name="Kjaerbolling I."/>
            <person name="Vesth T."/>
            <person name="Frisvad J.C."/>
            <person name="Nybo J.L."/>
            <person name="Theobald S."/>
            <person name="Kildgaard S."/>
            <person name="Isbrandt T."/>
            <person name="Kuo A."/>
            <person name="Sato A."/>
            <person name="Lyhne E.K."/>
            <person name="Kogle M.E."/>
            <person name="Wiebenga A."/>
            <person name="Kun R.S."/>
            <person name="Lubbers R.J."/>
            <person name="Makela M.R."/>
            <person name="Barry K."/>
            <person name="Chovatia M."/>
            <person name="Clum A."/>
            <person name="Daum C."/>
            <person name="Haridas S."/>
            <person name="He G."/>
            <person name="LaButti K."/>
            <person name="Lipzen A."/>
            <person name="Mondo S."/>
            <person name="Riley R."/>
            <person name="Salamov A."/>
            <person name="Simmons B.A."/>
            <person name="Magnuson J.K."/>
            <person name="Henrissat B."/>
            <person name="Mortensen U.H."/>
            <person name="Larsen T.O."/>
            <person name="Devries R.P."/>
            <person name="Grigoriev I.V."/>
            <person name="Machida M."/>
            <person name="Baker S.E."/>
            <person name="Andersen M.R."/>
        </authorList>
    </citation>
    <scope>NUCLEOTIDE SEQUENCE [LARGE SCALE GENOMIC DNA]</scope>
    <source>
        <strain evidence="5">IBT 14317</strain>
    </source>
</reference>
<dbReference type="EMBL" id="ML735223">
    <property type="protein sequence ID" value="KAE8394501.1"/>
    <property type="molecule type" value="Genomic_DNA"/>
</dbReference>
<dbReference type="GO" id="GO:0016491">
    <property type="term" value="F:oxidoreductase activity"/>
    <property type="evidence" value="ECO:0007669"/>
    <property type="project" value="UniProtKB-KW"/>
</dbReference>
<dbReference type="SUPFAM" id="SSF51735">
    <property type="entry name" value="NAD(P)-binding Rossmann-fold domains"/>
    <property type="match status" value="1"/>
</dbReference>
<dbReference type="Gene3D" id="3.90.25.10">
    <property type="entry name" value="UDP-galactose 4-epimerase, domain 1"/>
    <property type="match status" value="1"/>
</dbReference>
<sequence length="316" mass="34628">MVKVAVAGGTGGLGRTIIEAILSTKKHEVYILSRKPNPAIAAELGVTVISVDYFDTGAFVKALEDHQIHTIISTLSALSMTTTDGLSPELELIKAADISKTTKRIISNSWGIPYTEEHMKDHPLAVPKLQAIQALKDAKDLEGCAISNGYFLDYYGMPKVKSHMLPATNVVDIANDAAGIPGTGNDPVVFTHTLDVAKYVAAALELDKWDLQMFIIGDKVTFNEMVDIAQNAKGTKFNVSYDSVEKLKSGKVTELPAHLPVYQFFPKNMLQGFFSTFGLWFIAGLFDLKPAKTLNQIFPEIKPRTVRDVVEAGWKR</sequence>
<feature type="domain" description="NmrA-like" evidence="4">
    <location>
        <begin position="3"/>
        <end position="247"/>
    </location>
</feature>
<dbReference type="Proteomes" id="UP000326877">
    <property type="component" value="Unassembled WGS sequence"/>
</dbReference>
<dbReference type="PANTHER" id="PTHR47706:SF4">
    <property type="entry name" value="NMRA-LIKE DOMAIN-CONTAINING PROTEIN"/>
    <property type="match status" value="1"/>
</dbReference>
<dbReference type="Gene3D" id="3.40.50.720">
    <property type="entry name" value="NAD(P)-binding Rossmann-like Domain"/>
    <property type="match status" value="1"/>
</dbReference>
<dbReference type="Pfam" id="PF05368">
    <property type="entry name" value="NmrA"/>
    <property type="match status" value="1"/>
</dbReference>
<evidence type="ECO:0000313" key="5">
    <source>
        <dbReference type="EMBL" id="KAE8394501.1"/>
    </source>
</evidence>
<comment type="similarity">
    <text evidence="1">Belongs to the NmrA-type oxidoreductase family. Isoflavone reductase subfamily.</text>
</comment>
<organism evidence="5">
    <name type="scientific">Petromyces alliaceus</name>
    <name type="common">Aspergillus alliaceus</name>
    <dbReference type="NCBI Taxonomy" id="209559"/>
    <lineage>
        <taxon>Eukaryota</taxon>
        <taxon>Fungi</taxon>
        <taxon>Dikarya</taxon>
        <taxon>Ascomycota</taxon>
        <taxon>Pezizomycotina</taxon>
        <taxon>Eurotiomycetes</taxon>
        <taxon>Eurotiomycetidae</taxon>
        <taxon>Eurotiales</taxon>
        <taxon>Aspergillaceae</taxon>
        <taxon>Aspergillus</taxon>
        <taxon>Aspergillus subgen. Circumdati</taxon>
    </lineage>
</organism>
<evidence type="ECO:0000259" key="4">
    <source>
        <dbReference type="Pfam" id="PF05368"/>
    </source>
</evidence>
<dbReference type="PANTHER" id="PTHR47706">
    <property type="entry name" value="NMRA-LIKE FAMILY PROTEIN"/>
    <property type="match status" value="1"/>
</dbReference>
<keyword evidence="2" id="KW-0521">NADP</keyword>
<accession>A0A5N7CJV9</accession>
<dbReference type="InterPro" id="IPR008030">
    <property type="entry name" value="NmrA-like"/>
</dbReference>
<proteinExistence type="inferred from homology"/>
<keyword evidence="3" id="KW-0560">Oxidoreductase</keyword>
<protein>
    <submittedName>
        <fullName evidence="5">NAD(P)-binding protein</fullName>
    </submittedName>
</protein>
<dbReference type="InterPro" id="IPR036291">
    <property type="entry name" value="NAD(P)-bd_dom_sf"/>
</dbReference>
<evidence type="ECO:0000256" key="3">
    <source>
        <dbReference type="ARBA" id="ARBA00023002"/>
    </source>
</evidence>
<dbReference type="OrthoDB" id="10000533at2759"/>
<dbReference type="AlphaFoldDB" id="A0A5N7CJV9"/>
<evidence type="ECO:0000256" key="1">
    <source>
        <dbReference type="ARBA" id="ARBA00005725"/>
    </source>
</evidence>